<organism evidence="1 2">
    <name type="scientific">Theileria annulata</name>
    <dbReference type="NCBI Taxonomy" id="5874"/>
    <lineage>
        <taxon>Eukaryota</taxon>
        <taxon>Sar</taxon>
        <taxon>Alveolata</taxon>
        <taxon>Apicomplexa</taxon>
        <taxon>Aconoidasida</taxon>
        <taxon>Piroplasmida</taxon>
        <taxon>Theileriidae</taxon>
        <taxon>Theileria</taxon>
    </lineage>
</organism>
<dbReference type="InParanoid" id="Q4UGL1"/>
<dbReference type="RefSeq" id="XP_954455.1">
    <property type="nucleotide sequence ID" value="XM_949362.1"/>
</dbReference>
<name>Q4UGL1_THEAN</name>
<dbReference type="eggNOG" id="ENOG502QX7R">
    <property type="taxonomic scope" value="Eukaryota"/>
</dbReference>
<keyword evidence="2" id="KW-1185">Reference proteome</keyword>
<dbReference type="GeneID" id="3863930"/>
<dbReference type="KEGG" id="tan:TA21480"/>
<dbReference type="VEuPathDB" id="PiroplasmaDB:TA21480"/>
<gene>
    <name evidence="1" type="ORF">TA21480</name>
</gene>
<protein>
    <submittedName>
        <fullName evidence="1">Uncharacterized protein</fullName>
    </submittedName>
</protein>
<evidence type="ECO:0000313" key="2">
    <source>
        <dbReference type="Proteomes" id="UP000001950"/>
    </source>
</evidence>
<dbReference type="OMA" id="TSKIHED"/>
<reference evidence="1 2" key="1">
    <citation type="journal article" date="2005" name="Science">
        <title>Genome of the host-cell transforming parasite Theileria annulata compared with T. parva.</title>
        <authorList>
            <person name="Pain A."/>
            <person name="Renauld H."/>
            <person name="Berriman M."/>
            <person name="Murphy L."/>
            <person name="Yeats C.A."/>
            <person name="Weir W."/>
            <person name="Kerhornou A."/>
            <person name="Aslett M."/>
            <person name="Bishop R."/>
            <person name="Bouchier C."/>
            <person name="Cochet M."/>
            <person name="Coulson R.M.R."/>
            <person name="Cronin A."/>
            <person name="de Villiers E.P."/>
            <person name="Fraser A."/>
            <person name="Fosker N."/>
            <person name="Gardner M."/>
            <person name="Goble A."/>
            <person name="Griffiths-Jones S."/>
            <person name="Harris D.E."/>
            <person name="Katzer F."/>
            <person name="Larke N."/>
            <person name="Lord A."/>
            <person name="Maser P."/>
            <person name="McKellar S."/>
            <person name="Mooney P."/>
            <person name="Morton F."/>
            <person name="Nene V."/>
            <person name="O'Neil S."/>
            <person name="Price C."/>
            <person name="Quail M.A."/>
            <person name="Rabbinowitsch E."/>
            <person name="Rawlings N.D."/>
            <person name="Rutter S."/>
            <person name="Saunders D."/>
            <person name="Seeger K."/>
            <person name="Shah T."/>
            <person name="Squares R."/>
            <person name="Squares S."/>
            <person name="Tivey A."/>
            <person name="Walker A.R."/>
            <person name="Woodward J."/>
            <person name="Dobbelaere D.A.E."/>
            <person name="Langsley G."/>
            <person name="Rajandream M.A."/>
            <person name="McKeever D."/>
            <person name="Shiels B."/>
            <person name="Tait A."/>
            <person name="Barrell B.G."/>
            <person name="Hall N."/>
        </authorList>
    </citation>
    <scope>NUCLEOTIDE SEQUENCE [LARGE SCALE GENOMIC DNA]</scope>
    <source>
        <strain evidence="2">Ankara</strain>
    </source>
</reference>
<dbReference type="AlphaFoldDB" id="Q4UGL1"/>
<dbReference type="EMBL" id="CR940347">
    <property type="protein sequence ID" value="CAI73778.1"/>
    <property type="molecule type" value="Genomic_DNA"/>
</dbReference>
<proteinExistence type="predicted"/>
<evidence type="ECO:0000313" key="1">
    <source>
        <dbReference type="EMBL" id="CAI73778.1"/>
    </source>
</evidence>
<sequence length="633" mass="73465">MAKCNIKASSVALEWSSICKELTSQQAVRLLHRFTSGLINLPPNVEKFSSDFCSGFLEKRVAYDFLEGKKLLNTNNLSFPKSLDILQNKIIELNDKSLLKPKDVSLSLNSYSKFYQNLHSSRTYSHLYKLIPTDNIKRYVSQLMKIANKNIEHMNEQDLSLVLNCISKINVDHDEFLKSSNKLLNNSLKEFYRKGLTLEDDSNSDNLMKNMTPQGVSLLLNCFSKSNIELDANVLHFFVDEYVTKLVEKFQINQLIVTINAFLKFKIPLSRVFKAVKTADRMLKESQKEYNMKLISTSLYTFAKYNYQPVYCFQNVVSYLNRIDLKHSSELELGNIYYAFGKLNFRNTKLIDKMNENVYQNLKTFTPHGVVGIYHSLSKLDYKSKLLKENEKSKNIETKFISEFLKFFKDDLPFAGVNNSNFNIPVVPLHNINFCFSCVINNILDPRIYSFLLRKLTYMIENEPSGPIFKIGNIVLNYREELANDQDEFKFLSKYIGIQGIYQLYCILQHILNYVAKGLESIEYSVLASINSLMDHFNIISTGKRRKFLTEDLIFEPSKAEDDVKLDETTHVTSKIHEDVYSVLEKIIKKQTEDIDKSEMDRNGFLSQENAKSLLYKEHEAFPYTIDIVLFKF</sequence>
<dbReference type="Proteomes" id="UP000001950">
    <property type="component" value="Chromosome 1"/>
</dbReference>
<dbReference type="OrthoDB" id="365658at2759"/>
<accession>Q4UGL1</accession>